<dbReference type="FunFam" id="3.40.50.1820:FF:000028">
    <property type="entry name" value="S9 family peptidase"/>
    <property type="match status" value="1"/>
</dbReference>
<dbReference type="InterPro" id="IPR029058">
    <property type="entry name" value="AB_hydrolase_fold"/>
</dbReference>
<dbReference type="GO" id="GO:0006508">
    <property type="term" value="P:proteolysis"/>
    <property type="evidence" value="ECO:0007669"/>
    <property type="project" value="UniProtKB-KW"/>
</dbReference>
<evidence type="ECO:0000256" key="2">
    <source>
        <dbReference type="ARBA" id="ARBA00022670"/>
    </source>
</evidence>
<dbReference type="InterPro" id="IPR011042">
    <property type="entry name" value="6-blade_b-propeller_TolB-like"/>
</dbReference>
<dbReference type="OrthoDB" id="108903at2"/>
<dbReference type="EMBL" id="FRCF01000009">
    <property type="protein sequence ID" value="SHM33371.1"/>
    <property type="molecule type" value="Genomic_DNA"/>
</dbReference>
<keyword evidence="5" id="KW-0031">Aminopeptidase</keyword>
<keyword evidence="3" id="KW-0378">Hydrolase</keyword>
<evidence type="ECO:0000256" key="1">
    <source>
        <dbReference type="ARBA" id="ARBA00010040"/>
    </source>
</evidence>
<proteinExistence type="inferred from homology"/>
<reference evidence="5 6" key="1">
    <citation type="submission" date="2016-11" db="EMBL/GenBank/DDBJ databases">
        <authorList>
            <person name="Jaros S."/>
            <person name="Januszkiewicz K."/>
            <person name="Wedrychowicz H."/>
        </authorList>
    </citation>
    <scope>NUCLEOTIDE SEQUENCE [LARGE SCALE GENOMIC DNA]</scope>
    <source>
        <strain evidence="5 6">DSM 16010</strain>
    </source>
</reference>
<organism evidence="5 6">
    <name type="scientific">Lacicoccus alkaliphilus DSM 16010</name>
    <dbReference type="NCBI Taxonomy" id="1123231"/>
    <lineage>
        <taxon>Bacteria</taxon>
        <taxon>Bacillati</taxon>
        <taxon>Bacillota</taxon>
        <taxon>Bacilli</taxon>
        <taxon>Bacillales</taxon>
        <taxon>Salinicoccaceae</taxon>
        <taxon>Lacicoccus</taxon>
    </lineage>
</organism>
<dbReference type="PANTHER" id="PTHR42776">
    <property type="entry name" value="SERINE PEPTIDASE S9 FAMILY MEMBER"/>
    <property type="match status" value="1"/>
</dbReference>
<dbReference type="GO" id="GO:0004252">
    <property type="term" value="F:serine-type endopeptidase activity"/>
    <property type="evidence" value="ECO:0007669"/>
    <property type="project" value="TreeGrafter"/>
</dbReference>
<feature type="domain" description="Peptidase S9 prolyl oligopeptidase catalytic" evidence="4">
    <location>
        <begin position="447"/>
        <end position="656"/>
    </location>
</feature>
<evidence type="ECO:0000259" key="4">
    <source>
        <dbReference type="Pfam" id="PF00326"/>
    </source>
</evidence>
<keyword evidence="6" id="KW-1185">Reference proteome</keyword>
<evidence type="ECO:0000256" key="3">
    <source>
        <dbReference type="ARBA" id="ARBA00022801"/>
    </source>
</evidence>
<dbReference type="Proteomes" id="UP000184206">
    <property type="component" value="Unassembled WGS sequence"/>
</dbReference>
<evidence type="ECO:0000313" key="6">
    <source>
        <dbReference type="Proteomes" id="UP000184206"/>
    </source>
</evidence>
<dbReference type="Pfam" id="PF00326">
    <property type="entry name" value="Peptidase_S9"/>
    <property type="match status" value="1"/>
</dbReference>
<dbReference type="InterPro" id="IPR001375">
    <property type="entry name" value="Peptidase_S9_cat"/>
</dbReference>
<dbReference type="STRING" id="1123231.SAMN02745189_01966"/>
<dbReference type="AlphaFoldDB" id="A0A1M7HXU0"/>
<comment type="similarity">
    <text evidence="1">Belongs to the peptidase S9C family.</text>
</comment>
<sequence>MSKKSDIKDIFNIKSVAAPVVVTGSDAVTYSVTHLDEEENDYVTNLYKYDDSGNRQLTFKKERISNVAHSPSGEETIFIAKGEYDKPQVFLLGLYGGERKQLTREKEGVASALFSKDGQKIFYHVSLTSESANGTGGTEKKQENGEKFPEPVVIRRMKYKADSLGLVKEKYQAVKSLDLKTEKEQTVLSGSANFTVHAAFGEGAIIYSSDDSDDKDFNFSEKLYIQRGDGKSEEIAKEEGYVMKVDVSPDEKHLLITHAGREFENATHANIALYDIESGTWTELTKHLDKPVGDYAVHDTQQSTVMNPTVWVSDAEFLFLVSEDGSVNLHRGNLDGTLTPLLQGAHHIHGMDAGETHAWLTISKPEHPGELYRLDLKSNELEPVTAINGEYVEQTEIVRPEAIDYKSFDDTAIHGWFMKPAGFKEGRKYPMVTNIHGGPHAFYSNTYFHEMQVFAAKGYAVLYVNPRGSHSYSQKFVNDVRGDYGNGDYEDIMAGVDFITGKYDWIDRDNLGVTGGSYGGFMTNWIVGHTNRFKAAVTQRSISNWVSFRGVSDIGYYFSDWQIKADFNEIEKMWHHSPIKYVDDIETPLLILHSENDYRCPVEQAEQLFIALKYKRKETEFIRFPAADHNLSRTGKPNLRIERLKHLTGWFDTYLEHDEA</sequence>
<dbReference type="SUPFAM" id="SSF82171">
    <property type="entry name" value="DPP6 N-terminal domain-like"/>
    <property type="match status" value="1"/>
</dbReference>
<dbReference type="Gene3D" id="3.40.50.1820">
    <property type="entry name" value="alpha/beta hydrolase"/>
    <property type="match status" value="1"/>
</dbReference>
<dbReference type="SUPFAM" id="SSF53474">
    <property type="entry name" value="alpha/beta-Hydrolases"/>
    <property type="match status" value="1"/>
</dbReference>
<dbReference type="Gene3D" id="2.120.10.30">
    <property type="entry name" value="TolB, C-terminal domain"/>
    <property type="match status" value="2"/>
</dbReference>
<dbReference type="RefSeq" id="WP_072710399.1">
    <property type="nucleotide sequence ID" value="NZ_FRCF01000009.1"/>
</dbReference>
<accession>A0A1M7HXU0</accession>
<dbReference type="PANTHER" id="PTHR42776:SF27">
    <property type="entry name" value="DIPEPTIDYL PEPTIDASE FAMILY MEMBER 6"/>
    <property type="match status" value="1"/>
</dbReference>
<dbReference type="GO" id="GO:0004177">
    <property type="term" value="F:aminopeptidase activity"/>
    <property type="evidence" value="ECO:0007669"/>
    <property type="project" value="UniProtKB-KW"/>
</dbReference>
<keyword evidence="2" id="KW-0645">Protease</keyword>
<evidence type="ECO:0000313" key="5">
    <source>
        <dbReference type="EMBL" id="SHM33371.1"/>
    </source>
</evidence>
<name>A0A1M7HXU0_9BACL</name>
<protein>
    <submittedName>
        <fullName evidence="5">Dipeptidyl aminopeptidase/acylaminoacyl peptidase</fullName>
    </submittedName>
</protein>
<gene>
    <name evidence="5" type="ORF">SAMN02745189_01966</name>
</gene>